<accession>A0ACC2VXU0</accession>
<proteinExistence type="predicted"/>
<protein>
    <submittedName>
        <fullName evidence="1">Uncharacterized protein</fullName>
    </submittedName>
</protein>
<comment type="caution">
    <text evidence="1">The sequence shown here is derived from an EMBL/GenBank/DDBJ whole genome shotgun (WGS) entry which is preliminary data.</text>
</comment>
<organism evidence="1 2">
    <name type="scientific">Naganishia adeliensis</name>
    <dbReference type="NCBI Taxonomy" id="92952"/>
    <lineage>
        <taxon>Eukaryota</taxon>
        <taxon>Fungi</taxon>
        <taxon>Dikarya</taxon>
        <taxon>Basidiomycota</taxon>
        <taxon>Agaricomycotina</taxon>
        <taxon>Tremellomycetes</taxon>
        <taxon>Filobasidiales</taxon>
        <taxon>Filobasidiaceae</taxon>
        <taxon>Naganishia</taxon>
    </lineage>
</organism>
<evidence type="ECO:0000313" key="1">
    <source>
        <dbReference type="EMBL" id="KAJ9104290.1"/>
    </source>
</evidence>
<keyword evidence="2" id="KW-1185">Reference proteome</keyword>
<name>A0ACC2VXU0_9TREE</name>
<dbReference type="Proteomes" id="UP001230649">
    <property type="component" value="Unassembled WGS sequence"/>
</dbReference>
<gene>
    <name evidence="1" type="ORF">QFC20_004572</name>
</gene>
<evidence type="ECO:0000313" key="2">
    <source>
        <dbReference type="Proteomes" id="UP001230649"/>
    </source>
</evidence>
<dbReference type="EMBL" id="JASBWS010000054">
    <property type="protein sequence ID" value="KAJ9104290.1"/>
    <property type="molecule type" value="Genomic_DNA"/>
</dbReference>
<sequence>MGVFLDPLLAQGDPSSLPVRTLLWTVAESIIEVVILCVVGYILASTGVLDKQTQRKVNVLNVSFATPALLGSKVAFSLTPEKLREMWVIPLGARGEREERQEESGAGSEWND</sequence>
<reference evidence="1" key="1">
    <citation type="submission" date="2023-04" db="EMBL/GenBank/DDBJ databases">
        <title>Draft Genome sequencing of Naganishia species isolated from polar environments using Oxford Nanopore Technology.</title>
        <authorList>
            <person name="Leo P."/>
            <person name="Venkateswaran K."/>
        </authorList>
    </citation>
    <scope>NUCLEOTIDE SEQUENCE</scope>
    <source>
        <strain evidence="1">MNA-CCFEE 5262</strain>
    </source>
</reference>